<proteinExistence type="evidence at transcript level"/>
<dbReference type="InterPro" id="IPR057212">
    <property type="entry name" value="DUF7890"/>
</dbReference>
<reference evidence="2" key="1">
    <citation type="submission" date="2012-05" db="EMBL/GenBank/DDBJ databases">
        <authorList>
            <person name="Krishnakumar V."/>
            <person name="Cheung F."/>
            <person name="Xiao Y."/>
            <person name="Chan A."/>
            <person name="Moskal W.A."/>
            <person name="Town C.D."/>
        </authorList>
    </citation>
    <scope>NUCLEOTIDE SEQUENCE</scope>
</reference>
<evidence type="ECO:0000313" key="2">
    <source>
        <dbReference type="EMBL" id="AFK43260.1"/>
    </source>
</evidence>
<dbReference type="PANTHER" id="PTHR36782:SF1">
    <property type="entry name" value="CALCIUM UNIPORTER PROTEIN"/>
    <property type="match status" value="1"/>
</dbReference>
<organism evidence="2">
    <name type="scientific">Lotus japonicus</name>
    <name type="common">Lotus corniculatus var. japonicus</name>
    <dbReference type="NCBI Taxonomy" id="34305"/>
    <lineage>
        <taxon>Eukaryota</taxon>
        <taxon>Viridiplantae</taxon>
        <taxon>Streptophyta</taxon>
        <taxon>Embryophyta</taxon>
        <taxon>Tracheophyta</taxon>
        <taxon>Spermatophyta</taxon>
        <taxon>Magnoliopsida</taxon>
        <taxon>eudicotyledons</taxon>
        <taxon>Gunneridae</taxon>
        <taxon>Pentapetalae</taxon>
        <taxon>rosids</taxon>
        <taxon>fabids</taxon>
        <taxon>Fabales</taxon>
        <taxon>Fabaceae</taxon>
        <taxon>Papilionoideae</taxon>
        <taxon>50 kb inversion clade</taxon>
        <taxon>NPAAA clade</taxon>
        <taxon>Hologalegina</taxon>
        <taxon>robinioid clade</taxon>
        <taxon>Loteae</taxon>
        <taxon>Lotus</taxon>
    </lineage>
</organism>
<dbReference type="AlphaFoldDB" id="I3SSL8"/>
<dbReference type="EMBL" id="BT143466">
    <property type="protein sequence ID" value="AFK43260.1"/>
    <property type="molecule type" value="mRNA"/>
</dbReference>
<accession>I3SSL8</accession>
<dbReference type="PANTHER" id="PTHR36782">
    <property type="entry name" value="BNAC03G62080D PROTEIN"/>
    <property type="match status" value="1"/>
</dbReference>
<name>I3SSL8_LOTJA</name>
<protein>
    <recommendedName>
        <fullName evidence="1">DUF7890 domain-containing protein</fullName>
    </recommendedName>
</protein>
<evidence type="ECO:0000259" key="1">
    <source>
        <dbReference type="Pfam" id="PF25418"/>
    </source>
</evidence>
<feature type="domain" description="DUF7890" evidence="1">
    <location>
        <begin position="89"/>
        <end position="133"/>
    </location>
</feature>
<sequence>MIQSVFACLNGKASHKKAARVAPLKETEAVVYRDELTESKKQTLRKALVKKRVRFADSEPTILGEDCNEKSSVEKSCDGKNDEFRENAGFRVKLRMTKEEAAQFLARCNGGILDLKDVARELGAMPLNRVSVVSTC</sequence>
<dbReference type="Pfam" id="PF25418">
    <property type="entry name" value="DUF7890"/>
    <property type="match status" value="1"/>
</dbReference>